<dbReference type="Pfam" id="PF01345">
    <property type="entry name" value="DUF11"/>
    <property type="match status" value="1"/>
</dbReference>
<feature type="domain" description="DUF11" evidence="2">
    <location>
        <begin position="454"/>
        <end position="552"/>
    </location>
</feature>
<dbReference type="InterPro" id="IPR047589">
    <property type="entry name" value="DUF11_rpt"/>
</dbReference>
<dbReference type="NCBIfam" id="TIGR01451">
    <property type="entry name" value="B_ant_repeat"/>
    <property type="match status" value="1"/>
</dbReference>
<accession>A0ABS8Q9P9</accession>
<keyword evidence="1" id="KW-0732">Signal</keyword>
<proteinExistence type="predicted"/>
<protein>
    <submittedName>
        <fullName evidence="3">DUF11 domain-containing protein</fullName>
    </submittedName>
</protein>
<organism evidence="3 4">
    <name type="scientific">Massilia phyllostachyos</name>
    <dbReference type="NCBI Taxonomy" id="2898585"/>
    <lineage>
        <taxon>Bacteria</taxon>
        <taxon>Pseudomonadati</taxon>
        <taxon>Pseudomonadota</taxon>
        <taxon>Betaproteobacteria</taxon>
        <taxon>Burkholderiales</taxon>
        <taxon>Oxalobacteraceae</taxon>
        <taxon>Telluria group</taxon>
        <taxon>Massilia</taxon>
    </lineage>
</organism>
<evidence type="ECO:0000256" key="1">
    <source>
        <dbReference type="SAM" id="SignalP"/>
    </source>
</evidence>
<dbReference type="EMBL" id="JAJNOC010000007">
    <property type="protein sequence ID" value="MCD2518455.1"/>
    <property type="molecule type" value="Genomic_DNA"/>
</dbReference>
<evidence type="ECO:0000313" key="3">
    <source>
        <dbReference type="EMBL" id="MCD2518455.1"/>
    </source>
</evidence>
<comment type="caution">
    <text evidence="3">The sequence shown here is derived from an EMBL/GenBank/DDBJ whole genome shotgun (WGS) entry which is preliminary data.</text>
</comment>
<evidence type="ECO:0000259" key="2">
    <source>
        <dbReference type="Pfam" id="PF01345"/>
    </source>
</evidence>
<name>A0ABS8Q9P9_9BURK</name>
<feature type="signal peptide" evidence="1">
    <location>
        <begin position="1"/>
        <end position="30"/>
    </location>
</feature>
<dbReference type="InterPro" id="IPR001434">
    <property type="entry name" value="OmcB-like_DUF11"/>
</dbReference>
<dbReference type="Proteomes" id="UP001179361">
    <property type="component" value="Unassembled WGS sequence"/>
</dbReference>
<feature type="chain" id="PRO_5045207446" evidence="1">
    <location>
        <begin position="31"/>
        <end position="553"/>
    </location>
</feature>
<dbReference type="RefSeq" id="WP_231059741.1">
    <property type="nucleotide sequence ID" value="NZ_JAJNOC010000007.1"/>
</dbReference>
<gene>
    <name evidence="3" type="ORF">LQ564_19315</name>
</gene>
<reference evidence="3" key="1">
    <citation type="submission" date="2021-11" db="EMBL/GenBank/DDBJ databases">
        <title>The complete genome of Massilia sp sp. G4R7.</title>
        <authorList>
            <person name="Liu L."/>
            <person name="Yue J."/>
            <person name="Yuan J."/>
            <person name="Yang F."/>
            <person name="Li L."/>
        </authorList>
    </citation>
    <scope>NUCLEOTIDE SEQUENCE</scope>
    <source>
        <strain evidence="3">G4R7</strain>
    </source>
</reference>
<keyword evidence="4" id="KW-1185">Reference proteome</keyword>
<sequence length="553" mass="55799">MTAHVFTRLRLAFQGLLLAVLLAQAMPASAACSVGACITAGPRLASVSTTQSALLNPLLGGLLGSSLNLSVSDWNALAQGDVKLLGMLNALQATANVSSPAQALGAGVTLGQIAAALEAQARAQANTSLAGVLALLRSQLGSATATVRLSDLLKVSMDSGALADTTVNALDMLTGLVQLYNYRNVVSTPKPVGISGGALGMAGVINSLQLYAQVIEPPVYVCGPATSTFHSAAVRTKLKLDLVTLSPATTLLTALPGVYAASIAIGKLDVYVEVARAEGSLAAVDATTRAVTLQVSPGVTDIYIGGIEDGVFFNRSRSIQDADVGFGNVGALALNSLNVAIEVRSIVRGQGSLLPVPVTMSGTFPQTTTVSSSTAFVTNAANSLVNKLELRTTPSLGLLDVAVLPVLRTVVSGALTPVLAPVLTGVADPLLQLLGIGLGQAQVTVHGICQACDDFKLTKTVDKPSALPGSVITYTIVYQNTGTTTLNNLAIADATPPFTTYASGACGTLAAGLGACAVAAQPAAGATGPVRWQFTGTLAPGASGTVSMSVLVQ</sequence>
<evidence type="ECO:0000313" key="4">
    <source>
        <dbReference type="Proteomes" id="UP001179361"/>
    </source>
</evidence>